<comment type="caution">
    <text evidence="2">The sequence shown here is derived from an EMBL/GenBank/DDBJ whole genome shotgun (WGS) entry which is preliminary data.</text>
</comment>
<evidence type="ECO:0000256" key="1">
    <source>
        <dbReference type="SAM" id="Phobius"/>
    </source>
</evidence>
<feature type="transmembrane region" description="Helical" evidence="1">
    <location>
        <begin position="320"/>
        <end position="340"/>
    </location>
</feature>
<name>A0ABR4IUE9_9EURO</name>
<keyword evidence="3" id="KW-1185">Reference proteome</keyword>
<gene>
    <name evidence="2" type="ORF">BDW59DRAFT_157804</name>
</gene>
<feature type="transmembrane region" description="Helical" evidence="1">
    <location>
        <begin position="361"/>
        <end position="380"/>
    </location>
</feature>
<organism evidence="2 3">
    <name type="scientific">Aspergillus cavernicola</name>
    <dbReference type="NCBI Taxonomy" id="176166"/>
    <lineage>
        <taxon>Eukaryota</taxon>
        <taxon>Fungi</taxon>
        <taxon>Dikarya</taxon>
        <taxon>Ascomycota</taxon>
        <taxon>Pezizomycotina</taxon>
        <taxon>Eurotiomycetes</taxon>
        <taxon>Eurotiomycetidae</taxon>
        <taxon>Eurotiales</taxon>
        <taxon>Aspergillaceae</taxon>
        <taxon>Aspergillus</taxon>
        <taxon>Aspergillus subgen. Nidulantes</taxon>
    </lineage>
</organism>
<accession>A0ABR4IUE9</accession>
<keyword evidence="1" id="KW-1133">Transmembrane helix</keyword>
<keyword evidence="1" id="KW-0812">Transmembrane</keyword>
<feature type="transmembrane region" description="Helical" evidence="1">
    <location>
        <begin position="49"/>
        <end position="73"/>
    </location>
</feature>
<protein>
    <submittedName>
        <fullName evidence="2">Uncharacterized protein</fullName>
    </submittedName>
</protein>
<feature type="transmembrane region" description="Helical" evidence="1">
    <location>
        <begin position="119"/>
        <end position="137"/>
    </location>
</feature>
<feature type="transmembrane region" description="Helical" evidence="1">
    <location>
        <begin position="195"/>
        <end position="216"/>
    </location>
</feature>
<evidence type="ECO:0000313" key="2">
    <source>
        <dbReference type="EMBL" id="KAL2831375.1"/>
    </source>
</evidence>
<sequence>MWNGTSEVDTWFKTQAVSMIFFPCVYELEAPRIASNMILPTLASGILKGLSAIAFLSIWGVMVTNGTLTALLYTAWSGTFPDGTVLKTSYTGIWPLDFPVRVLVVFFFGLQSMEDLTPFLMLVDLVAALLVINMMTVVESRRFTTSKWLKSSLLWQYLWNCAGVALILPIYSRLHLEQHYGSLLVPRIPIREAQALPFTAIVTLLLPIPLLAPGLSNADPLYIQYGCMFYLLTPAIGVIFQSLASIFISKTASPSKWFTRPVKTAYLITGTASALTHLGVLSCVLFSETSDLAIISMYLPNHNIVEREKDNILTTGALLFFQWDYIITNLVVIAHGAYLLHHATSYTHGHTYRFQRLLVELVALVIVLGPGAGLAFVLVGEEDRAEIRLMARGGRPYA</sequence>
<proteinExistence type="predicted"/>
<feature type="transmembrane region" description="Helical" evidence="1">
    <location>
        <begin position="222"/>
        <end position="244"/>
    </location>
</feature>
<dbReference type="Proteomes" id="UP001610335">
    <property type="component" value="Unassembled WGS sequence"/>
</dbReference>
<feature type="transmembrane region" description="Helical" evidence="1">
    <location>
        <begin position="157"/>
        <end position="174"/>
    </location>
</feature>
<feature type="transmembrane region" description="Helical" evidence="1">
    <location>
        <begin position="265"/>
        <end position="287"/>
    </location>
</feature>
<reference evidence="2 3" key="1">
    <citation type="submission" date="2024-07" db="EMBL/GenBank/DDBJ databases">
        <title>Section-level genome sequencing and comparative genomics of Aspergillus sections Usti and Cavernicolus.</title>
        <authorList>
            <consortium name="Lawrence Berkeley National Laboratory"/>
            <person name="Nybo J.L."/>
            <person name="Vesth T.C."/>
            <person name="Theobald S."/>
            <person name="Frisvad J.C."/>
            <person name="Larsen T.O."/>
            <person name="Kjaerboelling I."/>
            <person name="Rothschild-Mancinelli K."/>
            <person name="Lyhne E.K."/>
            <person name="Kogle M.E."/>
            <person name="Barry K."/>
            <person name="Clum A."/>
            <person name="Na H."/>
            <person name="Ledsgaard L."/>
            <person name="Lin J."/>
            <person name="Lipzen A."/>
            <person name="Kuo A."/>
            <person name="Riley R."/>
            <person name="Mondo S."/>
            <person name="LaButti K."/>
            <person name="Haridas S."/>
            <person name="Pangalinan J."/>
            <person name="Salamov A.A."/>
            <person name="Simmons B.A."/>
            <person name="Magnuson J.K."/>
            <person name="Chen J."/>
            <person name="Drula E."/>
            <person name="Henrissat B."/>
            <person name="Wiebenga A."/>
            <person name="Lubbers R.J."/>
            <person name="Gomes A.C."/>
            <person name="Makela M.R."/>
            <person name="Stajich J."/>
            <person name="Grigoriev I.V."/>
            <person name="Mortensen U.H."/>
            <person name="De vries R.P."/>
            <person name="Baker S.E."/>
            <person name="Andersen M.R."/>
        </authorList>
    </citation>
    <scope>NUCLEOTIDE SEQUENCE [LARGE SCALE GENOMIC DNA]</scope>
    <source>
        <strain evidence="2 3">CBS 600.67</strain>
    </source>
</reference>
<evidence type="ECO:0000313" key="3">
    <source>
        <dbReference type="Proteomes" id="UP001610335"/>
    </source>
</evidence>
<keyword evidence="1" id="KW-0472">Membrane</keyword>
<dbReference type="EMBL" id="JBFXLS010000009">
    <property type="protein sequence ID" value="KAL2831375.1"/>
    <property type="molecule type" value="Genomic_DNA"/>
</dbReference>